<feature type="region of interest" description="Disordered" evidence="1">
    <location>
        <begin position="107"/>
        <end position="164"/>
    </location>
</feature>
<dbReference type="Proteomes" id="UP000829720">
    <property type="component" value="Unassembled WGS sequence"/>
</dbReference>
<dbReference type="Gene3D" id="3.60.10.10">
    <property type="entry name" value="Endonuclease/exonuclease/phosphatase"/>
    <property type="match status" value="1"/>
</dbReference>
<evidence type="ECO:0000313" key="4">
    <source>
        <dbReference type="Proteomes" id="UP000829720"/>
    </source>
</evidence>
<evidence type="ECO:0000259" key="2">
    <source>
        <dbReference type="Pfam" id="PF03372"/>
    </source>
</evidence>
<dbReference type="AlphaFoldDB" id="A0A8T3DQF8"/>
<dbReference type="GO" id="GO:0003730">
    <property type="term" value="F:mRNA 3'-UTR binding"/>
    <property type="evidence" value="ECO:0007669"/>
    <property type="project" value="TreeGrafter"/>
</dbReference>
<sequence length="567" mass="64564">MYRSPNYKYDYSHTPYRPMFSRHLKVVGSSRFPPTQASLGRWRSPYLLNPSWWTGQPPWPLQSYPSRNLQANFITPGTQDYGKWRQVKPSFFFTSYQKAFHLSHGLMDSSDKAVPPKRRRSPDDERAGQKSRWSPPQQTPRFTRSPNVWFLNGPSQGKTPQMKGRPAEIKRQWEDFSHLYKSQSHKGKSVQPFDFSVMSYNILSQDLLQDNIYLYKHCCSSILAWNHRYSNILKELEQHDADILCLQEVQEDHYQKQLKPSLESLGYHCEYKRRTGRKPDGCAVSFKRDRFSLVSRHPVEYFRRGVPLLDRDNVGMVLLLRPTGPSDSERFLCVANTHLLYNPRRGDIKLAQLAMLLAEITEVSHLQDGSTCPIILCGDFNSVPWSPLYSFIRESWLEYEGIPIGKVSGQEDSPRGQRLLTVPIWPQSVGISQHCRYEPRPGSAAVGGGGVSGLRQGDSAISNMCRASLAHSLRLTSAYSHRLKEGGQPEVTTCHSKTALTVDYIFYSAAQGDVAQPEYSEAPEQGLQLLARLALVDEGDVWTANGLPNECNSSDHLPLLARFRLQP</sequence>
<feature type="domain" description="Endonuclease/exonuclease/phosphatase" evidence="2">
    <location>
        <begin position="198"/>
        <end position="509"/>
    </location>
</feature>
<comment type="caution">
    <text evidence="3">The sequence shown here is derived from an EMBL/GenBank/DDBJ whole genome shotgun (WGS) entry which is preliminary data.</text>
</comment>
<gene>
    <name evidence="3" type="ORF">AGOR_G00084390</name>
</gene>
<evidence type="ECO:0000313" key="3">
    <source>
        <dbReference type="EMBL" id="KAI1897547.1"/>
    </source>
</evidence>
<proteinExistence type="predicted"/>
<dbReference type="InterPro" id="IPR005135">
    <property type="entry name" value="Endo/exonuclease/phosphatase"/>
</dbReference>
<dbReference type="PANTHER" id="PTHR12121:SF27">
    <property type="entry name" value="PROTEIN ANGEL HOMOLOG 2"/>
    <property type="match status" value="1"/>
</dbReference>
<dbReference type="GO" id="GO:0070935">
    <property type="term" value="P:3'-UTR-mediated mRNA stabilization"/>
    <property type="evidence" value="ECO:0007669"/>
    <property type="project" value="TreeGrafter"/>
</dbReference>
<dbReference type="SUPFAM" id="SSF56219">
    <property type="entry name" value="DNase I-like"/>
    <property type="match status" value="1"/>
</dbReference>
<evidence type="ECO:0000256" key="1">
    <source>
        <dbReference type="SAM" id="MobiDB-lite"/>
    </source>
</evidence>
<dbReference type="InterPro" id="IPR050410">
    <property type="entry name" value="CCR4/nocturin_mRNA_transcr"/>
</dbReference>
<dbReference type="InterPro" id="IPR036691">
    <property type="entry name" value="Endo/exonu/phosph_ase_sf"/>
</dbReference>
<keyword evidence="4" id="KW-1185">Reference proteome</keyword>
<accession>A0A8T3DQF8</accession>
<organism evidence="3 4">
    <name type="scientific">Albula goreensis</name>
    <dbReference type="NCBI Taxonomy" id="1534307"/>
    <lineage>
        <taxon>Eukaryota</taxon>
        <taxon>Metazoa</taxon>
        <taxon>Chordata</taxon>
        <taxon>Craniata</taxon>
        <taxon>Vertebrata</taxon>
        <taxon>Euteleostomi</taxon>
        <taxon>Actinopterygii</taxon>
        <taxon>Neopterygii</taxon>
        <taxon>Teleostei</taxon>
        <taxon>Albuliformes</taxon>
        <taxon>Albulidae</taxon>
        <taxon>Albula</taxon>
    </lineage>
</organism>
<protein>
    <recommendedName>
        <fullName evidence="2">Endonuclease/exonuclease/phosphatase domain-containing protein</fullName>
    </recommendedName>
</protein>
<feature type="compositionally biased region" description="Polar residues" evidence="1">
    <location>
        <begin position="131"/>
        <end position="146"/>
    </location>
</feature>
<dbReference type="PANTHER" id="PTHR12121">
    <property type="entry name" value="CARBON CATABOLITE REPRESSOR PROTEIN 4"/>
    <property type="match status" value="1"/>
</dbReference>
<dbReference type="Pfam" id="PF03372">
    <property type="entry name" value="Exo_endo_phos"/>
    <property type="match status" value="1"/>
</dbReference>
<dbReference type="EMBL" id="JAERUA010000007">
    <property type="protein sequence ID" value="KAI1897547.1"/>
    <property type="molecule type" value="Genomic_DNA"/>
</dbReference>
<reference evidence="3" key="1">
    <citation type="submission" date="2021-01" db="EMBL/GenBank/DDBJ databases">
        <authorList>
            <person name="Zahm M."/>
            <person name="Roques C."/>
            <person name="Cabau C."/>
            <person name="Klopp C."/>
            <person name="Donnadieu C."/>
            <person name="Jouanno E."/>
            <person name="Lampietro C."/>
            <person name="Louis A."/>
            <person name="Herpin A."/>
            <person name="Echchiki A."/>
            <person name="Berthelot C."/>
            <person name="Parey E."/>
            <person name="Roest-Crollius H."/>
            <person name="Braasch I."/>
            <person name="Postlethwait J."/>
            <person name="Bobe J."/>
            <person name="Montfort J."/>
            <person name="Bouchez O."/>
            <person name="Begum T."/>
            <person name="Mejri S."/>
            <person name="Adams A."/>
            <person name="Chen W.-J."/>
            <person name="Guiguen Y."/>
        </authorList>
    </citation>
    <scope>NUCLEOTIDE SEQUENCE</scope>
    <source>
        <tissue evidence="3">Blood</tissue>
    </source>
</reference>
<dbReference type="GO" id="GO:0000175">
    <property type="term" value="F:3'-5'-RNA exonuclease activity"/>
    <property type="evidence" value="ECO:0007669"/>
    <property type="project" value="TreeGrafter"/>
</dbReference>
<dbReference type="OrthoDB" id="10253982at2759"/>
<name>A0A8T3DQF8_9TELE</name>